<organism evidence="10 11">
    <name type="scientific">Mucuna pruriens</name>
    <name type="common">Velvet bean</name>
    <name type="synonym">Dolichos pruriens</name>
    <dbReference type="NCBI Taxonomy" id="157652"/>
    <lineage>
        <taxon>Eukaryota</taxon>
        <taxon>Viridiplantae</taxon>
        <taxon>Streptophyta</taxon>
        <taxon>Embryophyta</taxon>
        <taxon>Tracheophyta</taxon>
        <taxon>Spermatophyta</taxon>
        <taxon>Magnoliopsida</taxon>
        <taxon>eudicotyledons</taxon>
        <taxon>Gunneridae</taxon>
        <taxon>Pentapetalae</taxon>
        <taxon>rosids</taxon>
        <taxon>fabids</taxon>
        <taxon>Fabales</taxon>
        <taxon>Fabaceae</taxon>
        <taxon>Papilionoideae</taxon>
        <taxon>50 kb inversion clade</taxon>
        <taxon>NPAAA clade</taxon>
        <taxon>indigoferoid/millettioid clade</taxon>
        <taxon>Phaseoleae</taxon>
        <taxon>Mucuna</taxon>
    </lineage>
</organism>
<dbReference type="PROSITE" id="PS50176">
    <property type="entry name" value="ARM_REPEAT"/>
    <property type="match status" value="2"/>
</dbReference>
<evidence type="ECO:0000256" key="5">
    <source>
        <dbReference type="ARBA" id="ARBA00022679"/>
    </source>
</evidence>
<dbReference type="FunFam" id="3.30.40.10:FF:000181">
    <property type="entry name" value="RING-type E3 ubiquitin transferase"/>
    <property type="match status" value="1"/>
</dbReference>
<sequence>MGGSESSKGVLMDRLVECIKEITVLPECQNICKRVYGNLVRRVKLLSPLFEELKDSDESLSEEQLQTFEFLLVALDSAKTLLKAVNHGSKLYQALQRNDTADKFQKITEKIEAVLSEIPYNKLEMSEEVREQIELVHDQFKRAKAETEFSDKQLDLDMAIAQKEKDPDPAVLKRLSEKLHLRTINDLRKESSELHELLITSSGELGDSFEMITSLLSKLRDCMLTENPEVDTSESEKLSVKHRSPVIPDDFRCPISLELMKDPVIVSTGQTYERSCIQKWLDAGHKTCPKTQQTLVHTALTPNYVLKSLIALWCESNGIELPKKQGSCRTKKCSGSGSSLSDCDRTAITVLLDKLASNDIEQQRAAAGELRLLAKRNADNRVCIAEAGAIPPLVDLLSSSDPRTQEHAVTALLNLSINESNKGTIVNAGAIPDIVDVLKNGSMEARENAAATLFSLSVLDENKVQIGAAGAIPALIKLLCEGTPRGKKDAATAIFNLSIYQGNKARAVKAGIVVPLIQFLKDAGGGMVDEALAIMAILASHHEGRVAIGQAEPIPILVEVIRTGSPRNRENAAAVLWSLCTGDPQQLKLAKEHGAIAALQELSENGTDRAKRKAGSILELLQRIEGDENQQNS</sequence>
<dbReference type="InterPro" id="IPR016024">
    <property type="entry name" value="ARM-type_fold"/>
</dbReference>
<dbReference type="InterPro" id="IPR036537">
    <property type="entry name" value="Adaptor_Cbl_N_dom_sf"/>
</dbReference>
<proteinExistence type="predicted"/>
<dbReference type="InterPro" id="IPR059179">
    <property type="entry name" value="MLKL-like_MCAfunc"/>
</dbReference>
<dbReference type="Pfam" id="PF25368">
    <property type="entry name" value="PUB10_N"/>
    <property type="match status" value="1"/>
</dbReference>
<feature type="repeat" description="ARM" evidence="8">
    <location>
        <begin position="429"/>
        <end position="471"/>
    </location>
</feature>
<dbReference type="FunFam" id="1.25.10.10:FF:001247">
    <property type="entry name" value="RING-type E3 ubiquitin transferase"/>
    <property type="match status" value="1"/>
</dbReference>
<dbReference type="OrthoDB" id="7537227at2759"/>
<dbReference type="SUPFAM" id="SSF57850">
    <property type="entry name" value="RING/U-box"/>
    <property type="match status" value="1"/>
</dbReference>
<dbReference type="GO" id="GO:0061630">
    <property type="term" value="F:ubiquitin protein ligase activity"/>
    <property type="evidence" value="ECO:0007669"/>
    <property type="project" value="UniProtKB-EC"/>
</dbReference>
<feature type="domain" description="U-box" evidence="9">
    <location>
        <begin position="246"/>
        <end position="320"/>
    </location>
</feature>
<dbReference type="FunFam" id="1.20.930.20:FF:000002">
    <property type="entry name" value="RING-type E3 ubiquitin transferase"/>
    <property type="match status" value="1"/>
</dbReference>
<dbReference type="STRING" id="157652.A0A371F3Y5"/>
<evidence type="ECO:0000259" key="9">
    <source>
        <dbReference type="PROSITE" id="PS51698"/>
    </source>
</evidence>
<dbReference type="UniPathway" id="UPA00143"/>
<dbReference type="InterPro" id="IPR003613">
    <property type="entry name" value="Ubox_domain"/>
</dbReference>
<keyword evidence="7" id="KW-0833">Ubl conjugation pathway</keyword>
<evidence type="ECO:0000256" key="1">
    <source>
        <dbReference type="ARBA" id="ARBA00000900"/>
    </source>
</evidence>
<dbReference type="Gene3D" id="1.25.10.10">
    <property type="entry name" value="Leucine-rich Repeat Variant"/>
    <property type="match status" value="1"/>
</dbReference>
<accession>A0A371F3Y5</accession>
<dbReference type="CDD" id="cd16664">
    <property type="entry name" value="RING-Ubox_PUB"/>
    <property type="match status" value="1"/>
</dbReference>
<dbReference type="EC" id="2.3.2.27" evidence="4"/>
<dbReference type="GO" id="GO:0007166">
    <property type="term" value="P:cell surface receptor signaling pathway"/>
    <property type="evidence" value="ECO:0007669"/>
    <property type="project" value="InterPro"/>
</dbReference>
<reference evidence="10" key="1">
    <citation type="submission" date="2018-05" db="EMBL/GenBank/DDBJ databases">
        <title>Draft genome of Mucuna pruriens seed.</title>
        <authorList>
            <person name="Nnadi N.E."/>
            <person name="Vos R."/>
            <person name="Hasami M.H."/>
            <person name="Devisetty U.K."/>
            <person name="Aguiy J.C."/>
        </authorList>
    </citation>
    <scope>NUCLEOTIDE SEQUENCE [LARGE SCALE GENOMIC DNA]</scope>
    <source>
        <strain evidence="10">JCA_2017</strain>
    </source>
</reference>
<evidence type="ECO:0000256" key="3">
    <source>
        <dbReference type="ARBA" id="ARBA00004906"/>
    </source>
</evidence>
<evidence type="ECO:0000256" key="2">
    <source>
        <dbReference type="ARBA" id="ARBA00003861"/>
    </source>
</evidence>
<dbReference type="Pfam" id="PF25598">
    <property type="entry name" value="ARM_PUB"/>
    <property type="match status" value="1"/>
</dbReference>
<dbReference type="SUPFAM" id="SSF48371">
    <property type="entry name" value="ARM repeat"/>
    <property type="match status" value="1"/>
</dbReference>
<dbReference type="EMBL" id="QJKJ01010716">
    <property type="protein sequence ID" value="RDX72903.1"/>
    <property type="molecule type" value="Genomic_DNA"/>
</dbReference>
<evidence type="ECO:0000256" key="7">
    <source>
        <dbReference type="ARBA" id="ARBA00022786"/>
    </source>
</evidence>
<dbReference type="InterPro" id="IPR011989">
    <property type="entry name" value="ARM-like"/>
</dbReference>
<keyword evidence="6" id="KW-0677">Repeat</keyword>
<dbReference type="Gene3D" id="1.20.930.20">
    <property type="entry name" value="Adaptor protein Cbl, N-terminal domain"/>
    <property type="match status" value="1"/>
</dbReference>
<dbReference type="FunFam" id="1.25.10.10:FF:000289">
    <property type="entry name" value="RING-type E3 ubiquitin transferase"/>
    <property type="match status" value="1"/>
</dbReference>
<dbReference type="InterPro" id="IPR000225">
    <property type="entry name" value="Armadillo"/>
</dbReference>
<comment type="catalytic activity">
    <reaction evidence="1">
        <text>S-ubiquitinyl-[E2 ubiquitin-conjugating enzyme]-L-cysteine + [acceptor protein]-L-lysine = [E2 ubiquitin-conjugating enzyme]-L-cysteine + N(6)-ubiquitinyl-[acceptor protein]-L-lysine.</text>
        <dbReference type="EC" id="2.3.2.27"/>
    </reaction>
</comment>
<dbReference type="PANTHER" id="PTHR23315">
    <property type="entry name" value="U BOX DOMAIN-CONTAINING"/>
    <property type="match status" value="1"/>
</dbReference>
<dbReference type="InterPro" id="IPR058678">
    <property type="entry name" value="ARM_PUB"/>
</dbReference>
<dbReference type="CDD" id="cd21037">
    <property type="entry name" value="MLKL_NTD"/>
    <property type="match status" value="1"/>
</dbReference>
<protein>
    <recommendedName>
        <fullName evidence="4">RING-type E3 ubiquitin transferase</fullName>
        <ecNumber evidence="4">2.3.2.27</ecNumber>
    </recommendedName>
</protein>
<dbReference type="InterPro" id="IPR013083">
    <property type="entry name" value="Znf_RING/FYVE/PHD"/>
</dbReference>
<comment type="function">
    <text evidence="2">Functions as an E3 ubiquitin ligase.</text>
</comment>
<dbReference type="InterPro" id="IPR057623">
    <property type="entry name" value="PUB12-19-like_N"/>
</dbReference>
<dbReference type="SMART" id="SM00185">
    <property type="entry name" value="ARM"/>
    <property type="match status" value="4"/>
</dbReference>
<evidence type="ECO:0000256" key="4">
    <source>
        <dbReference type="ARBA" id="ARBA00012483"/>
    </source>
</evidence>
<comment type="pathway">
    <text evidence="3">Protein modification; protein ubiquitination.</text>
</comment>
<gene>
    <name evidence="10" type="primary">PUB14</name>
    <name evidence="10" type="ORF">CR513_47554</name>
</gene>
<dbReference type="Pfam" id="PF04564">
    <property type="entry name" value="U-box"/>
    <property type="match status" value="1"/>
</dbReference>
<dbReference type="Gene3D" id="3.30.40.10">
    <property type="entry name" value="Zinc/RING finger domain, C3HC4 (zinc finger)"/>
    <property type="match status" value="1"/>
</dbReference>
<evidence type="ECO:0000313" key="10">
    <source>
        <dbReference type="EMBL" id="RDX72903.1"/>
    </source>
</evidence>
<keyword evidence="11" id="KW-1185">Reference proteome</keyword>
<keyword evidence="5" id="KW-0808">Transferase</keyword>
<evidence type="ECO:0000256" key="6">
    <source>
        <dbReference type="ARBA" id="ARBA00022737"/>
    </source>
</evidence>
<dbReference type="PANTHER" id="PTHR23315:SF111">
    <property type="entry name" value="U-BOX DOMAIN-CONTAINING PROTEIN 14"/>
    <property type="match status" value="1"/>
</dbReference>
<dbReference type="AlphaFoldDB" id="A0A371F3Y5"/>
<dbReference type="InterPro" id="IPR045210">
    <property type="entry name" value="RING-Ubox_PUB"/>
</dbReference>
<dbReference type="SMART" id="SM00504">
    <property type="entry name" value="Ubox"/>
    <property type="match status" value="1"/>
</dbReference>
<dbReference type="Proteomes" id="UP000257109">
    <property type="component" value="Unassembled WGS sequence"/>
</dbReference>
<evidence type="ECO:0000313" key="11">
    <source>
        <dbReference type="Proteomes" id="UP000257109"/>
    </source>
</evidence>
<feature type="repeat" description="ARM" evidence="8">
    <location>
        <begin position="388"/>
        <end position="430"/>
    </location>
</feature>
<dbReference type="PROSITE" id="PS51698">
    <property type="entry name" value="U_BOX"/>
    <property type="match status" value="1"/>
</dbReference>
<comment type="caution">
    <text evidence="10">The sequence shown here is derived from an EMBL/GenBank/DDBJ whole genome shotgun (WGS) entry which is preliminary data.</text>
</comment>
<evidence type="ECO:0000256" key="8">
    <source>
        <dbReference type="PROSITE-ProRule" id="PRU00259"/>
    </source>
</evidence>
<name>A0A371F3Y5_MUCPR</name>
<dbReference type="GO" id="GO:0016567">
    <property type="term" value="P:protein ubiquitination"/>
    <property type="evidence" value="ECO:0007669"/>
    <property type="project" value="UniProtKB-UniPathway"/>
</dbReference>